<proteinExistence type="predicted"/>
<evidence type="ECO:0000313" key="2">
    <source>
        <dbReference type="EMBL" id="GKV53348.1"/>
    </source>
</evidence>
<organism evidence="2 3">
    <name type="scientific">Rubroshorea leprosula</name>
    <dbReference type="NCBI Taxonomy" id="152421"/>
    <lineage>
        <taxon>Eukaryota</taxon>
        <taxon>Viridiplantae</taxon>
        <taxon>Streptophyta</taxon>
        <taxon>Embryophyta</taxon>
        <taxon>Tracheophyta</taxon>
        <taxon>Spermatophyta</taxon>
        <taxon>Magnoliopsida</taxon>
        <taxon>eudicotyledons</taxon>
        <taxon>Gunneridae</taxon>
        <taxon>Pentapetalae</taxon>
        <taxon>rosids</taxon>
        <taxon>malvids</taxon>
        <taxon>Malvales</taxon>
        <taxon>Dipterocarpaceae</taxon>
        <taxon>Rubroshorea</taxon>
    </lineage>
</organism>
<feature type="region of interest" description="Disordered" evidence="1">
    <location>
        <begin position="60"/>
        <end position="86"/>
    </location>
</feature>
<reference evidence="2 3" key="1">
    <citation type="journal article" date="2021" name="Commun. Biol.">
        <title>The genome of Shorea leprosula (Dipterocarpaceae) highlights the ecological relevance of drought in aseasonal tropical rainforests.</title>
        <authorList>
            <person name="Ng K.K.S."/>
            <person name="Kobayashi M.J."/>
            <person name="Fawcett J.A."/>
            <person name="Hatakeyama M."/>
            <person name="Paape T."/>
            <person name="Ng C.H."/>
            <person name="Ang C.C."/>
            <person name="Tnah L.H."/>
            <person name="Lee C.T."/>
            <person name="Nishiyama T."/>
            <person name="Sese J."/>
            <person name="O'Brien M.J."/>
            <person name="Copetti D."/>
            <person name="Mohd Noor M.I."/>
            <person name="Ong R.C."/>
            <person name="Putra M."/>
            <person name="Sireger I.Z."/>
            <person name="Indrioko S."/>
            <person name="Kosugi Y."/>
            <person name="Izuno A."/>
            <person name="Isagi Y."/>
            <person name="Lee S.L."/>
            <person name="Shimizu K.K."/>
        </authorList>
    </citation>
    <scope>NUCLEOTIDE SEQUENCE [LARGE SCALE GENOMIC DNA]</scope>
    <source>
        <strain evidence="2">214</strain>
    </source>
</reference>
<dbReference type="EMBL" id="BPVZ01001289">
    <property type="protein sequence ID" value="GKV53348.1"/>
    <property type="molecule type" value="Genomic_DNA"/>
</dbReference>
<name>A0AAV5MWV5_9ROSI</name>
<feature type="compositionally biased region" description="Low complexity" evidence="1">
    <location>
        <begin position="64"/>
        <end position="75"/>
    </location>
</feature>
<dbReference type="AlphaFoldDB" id="A0AAV5MWV5"/>
<protein>
    <submittedName>
        <fullName evidence="2">Uncharacterized protein</fullName>
    </submittedName>
</protein>
<accession>A0AAV5MWV5</accession>
<gene>
    <name evidence="2" type="ORF">SLEP1_g59881</name>
</gene>
<sequence>MLSQNVKFNAQVRTSALLIVEAFVGCRNSIRGEKEQWIIWELISAAPSDLYDTASSRRKTAYFPSSPNSSAIASSPRPPPSNSPRS</sequence>
<feature type="compositionally biased region" description="Pro residues" evidence="1">
    <location>
        <begin position="76"/>
        <end position="86"/>
    </location>
</feature>
<evidence type="ECO:0000313" key="3">
    <source>
        <dbReference type="Proteomes" id="UP001054252"/>
    </source>
</evidence>
<dbReference type="Proteomes" id="UP001054252">
    <property type="component" value="Unassembled WGS sequence"/>
</dbReference>
<comment type="caution">
    <text evidence="2">The sequence shown here is derived from an EMBL/GenBank/DDBJ whole genome shotgun (WGS) entry which is preliminary data.</text>
</comment>
<evidence type="ECO:0000256" key="1">
    <source>
        <dbReference type="SAM" id="MobiDB-lite"/>
    </source>
</evidence>
<keyword evidence="3" id="KW-1185">Reference proteome</keyword>